<organism evidence="1 2">
    <name type="scientific">[Clostridium] leptum CAG:27</name>
    <dbReference type="NCBI Taxonomy" id="1263068"/>
    <lineage>
        <taxon>Bacteria</taxon>
        <taxon>Bacillati</taxon>
        <taxon>Bacillota</taxon>
        <taxon>Clostridia</taxon>
        <taxon>Eubacteriales</taxon>
        <taxon>Oscillospiraceae</taxon>
        <taxon>Oscillospiraceae incertae sedis</taxon>
    </lineage>
</organism>
<evidence type="ECO:0000313" key="1">
    <source>
        <dbReference type="EMBL" id="CDC04633.1"/>
    </source>
</evidence>
<protein>
    <submittedName>
        <fullName evidence="1">Uncharacterized protein</fullName>
    </submittedName>
</protein>
<gene>
    <name evidence="1" type="ORF">BN578_00168</name>
</gene>
<dbReference type="EMBL" id="CBEP010000069">
    <property type="protein sequence ID" value="CDC04633.1"/>
    <property type="molecule type" value="Genomic_DNA"/>
</dbReference>
<dbReference type="AlphaFoldDB" id="R6MY27"/>
<name>R6MY27_9FIRM</name>
<evidence type="ECO:0000313" key="2">
    <source>
        <dbReference type="Proteomes" id="UP000018168"/>
    </source>
</evidence>
<reference evidence="1" key="1">
    <citation type="submission" date="2012-11" db="EMBL/GenBank/DDBJ databases">
        <title>Dependencies among metagenomic species, viruses, plasmids and units of genetic variation.</title>
        <authorList>
            <person name="Nielsen H.B."/>
            <person name="Almeida M."/>
            <person name="Juncker A.S."/>
            <person name="Rasmussen S."/>
            <person name="Li J."/>
            <person name="Sunagawa S."/>
            <person name="Plichta D."/>
            <person name="Gautier L."/>
            <person name="Le Chatelier E."/>
            <person name="Peletier E."/>
            <person name="Bonde I."/>
            <person name="Nielsen T."/>
            <person name="Manichanh C."/>
            <person name="Arumugam M."/>
            <person name="Batto J."/>
            <person name="Santos M.B.Q.D."/>
            <person name="Blom N."/>
            <person name="Borruel N."/>
            <person name="Burgdorf K.S."/>
            <person name="Boumezbeur F."/>
            <person name="Casellas F."/>
            <person name="Dore J."/>
            <person name="Guarner F."/>
            <person name="Hansen T."/>
            <person name="Hildebrand F."/>
            <person name="Kaas R.S."/>
            <person name="Kennedy S."/>
            <person name="Kristiansen K."/>
            <person name="Kultima J.R."/>
            <person name="Leonard P."/>
            <person name="Levenez F."/>
            <person name="Lund O."/>
            <person name="Moumen B."/>
            <person name="Le Paslier D."/>
            <person name="Pons N."/>
            <person name="Pedersen O."/>
            <person name="Prifti E."/>
            <person name="Qin J."/>
            <person name="Raes J."/>
            <person name="Tap J."/>
            <person name="Tims S."/>
            <person name="Ussery D.W."/>
            <person name="Yamada T."/>
            <person name="MetaHit consortium"/>
            <person name="Renault P."/>
            <person name="Sicheritz-Ponten T."/>
            <person name="Bork P."/>
            <person name="Wang J."/>
            <person name="Brunak S."/>
            <person name="Ehrlich S.D."/>
        </authorList>
    </citation>
    <scope>NUCLEOTIDE SEQUENCE [LARGE SCALE GENOMIC DNA]</scope>
</reference>
<comment type="caution">
    <text evidence="1">The sequence shown here is derived from an EMBL/GenBank/DDBJ whole genome shotgun (WGS) entry which is preliminary data.</text>
</comment>
<dbReference type="Proteomes" id="UP000018168">
    <property type="component" value="Unassembled WGS sequence"/>
</dbReference>
<accession>R6MY27</accession>
<sequence length="58" mass="6359">MMPLQRACDAENQARNKLSNGPLRAQSNVILTEYSATLQADVICRGYVGILLSVRVIP</sequence>
<proteinExistence type="predicted"/>